<dbReference type="SUPFAM" id="SSF47413">
    <property type="entry name" value="lambda repressor-like DNA-binding domains"/>
    <property type="match status" value="1"/>
</dbReference>
<name>A0A2N5PZZ4_MEDGN</name>
<sequence>MDLKAVGQRIKEAREAKNLTQEDLAAIVDLSPTHVSVIERGLKTTKLDTFVAIANALDVSADSLLIDVVTRSTTGVTNELSDMIAKLPLNKIAARWPAKAVAQFHFY</sequence>
<accession>A0A2N5PZZ4</accession>
<dbReference type="Proteomes" id="UP000234840">
    <property type="component" value="Unassembled WGS sequence"/>
</dbReference>
<evidence type="ECO:0000259" key="2">
    <source>
        <dbReference type="PROSITE" id="PS50943"/>
    </source>
</evidence>
<dbReference type="RefSeq" id="WP_101882383.1">
    <property type="nucleotide sequence ID" value="NZ_NIHW01000016.1"/>
</dbReference>
<keyword evidence="1" id="KW-0238">DNA-binding</keyword>
<dbReference type="CDD" id="cd00093">
    <property type="entry name" value="HTH_XRE"/>
    <property type="match status" value="1"/>
</dbReference>
<dbReference type="InterPro" id="IPR010982">
    <property type="entry name" value="Lambda_DNA-bd_dom_sf"/>
</dbReference>
<dbReference type="Gene3D" id="1.10.260.40">
    <property type="entry name" value="lambda repressor-like DNA-binding domains"/>
    <property type="match status" value="1"/>
</dbReference>
<evidence type="ECO:0000313" key="4">
    <source>
        <dbReference type="Proteomes" id="UP000234840"/>
    </source>
</evidence>
<dbReference type="SMART" id="SM00530">
    <property type="entry name" value="HTH_XRE"/>
    <property type="match status" value="1"/>
</dbReference>
<dbReference type="PROSITE" id="PS50943">
    <property type="entry name" value="HTH_CROC1"/>
    <property type="match status" value="1"/>
</dbReference>
<gene>
    <name evidence="3" type="ORF">CDL20_07555</name>
</gene>
<proteinExistence type="predicted"/>
<evidence type="ECO:0000256" key="1">
    <source>
        <dbReference type="ARBA" id="ARBA00023125"/>
    </source>
</evidence>
<dbReference type="AlphaFoldDB" id="A0A2N5PZZ4"/>
<dbReference type="PANTHER" id="PTHR46797">
    <property type="entry name" value="HTH-TYPE TRANSCRIPTIONAL REGULATOR"/>
    <property type="match status" value="1"/>
</dbReference>
<dbReference type="GO" id="GO:0003700">
    <property type="term" value="F:DNA-binding transcription factor activity"/>
    <property type="evidence" value="ECO:0007669"/>
    <property type="project" value="TreeGrafter"/>
</dbReference>
<organism evidence="3 4">
    <name type="scientific">Mediterraneibacter gnavus</name>
    <name type="common">Ruminococcus gnavus</name>
    <dbReference type="NCBI Taxonomy" id="33038"/>
    <lineage>
        <taxon>Bacteria</taxon>
        <taxon>Bacillati</taxon>
        <taxon>Bacillota</taxon>
        <taxon>Clostridia</taxon>
        <taxon>Lachnospirales</taxon>
        <taxon>Lachnospiraceae</taxon>
        <taxon>Mediterraneibacter</taxon>
    </lineage>
</organism>
<reference evidence="3 4" key="1">
    <citation type="journal article" date="2017" name="Genome Med.">
        <title>A novel Ruminococcus gnavus clade enriched in inflammatory bowel disease patients.</title>
        <authorList>
            <person name="Hall A.B."/>
            <person name="Yassour M."/>
            <person name="Sauk J."/>
            <person name="Garner A."/>
            <person name="Jiang X."/>
            <person name="Arthur T."/>
            <person name="Lagoudas G.K."/>
            <person name="Vatanen T."/>
            <person name="Fornelos N."/>
            <person name="Wilson R."/>
            <person name="Bertha M."/>
            <person name="Cohen M."/>
            <person name="Garber J."/>
            <person name="Khalili H."/>
            <person name="Gevers D."/>
            <person name="Ananthakrishnan A.N."/>
            <person name="Kugathasan S."/>
            <person name="Lander E.S."/>
            <person name="Blainey P."/>
            <person name="Vlamakis H."/>
            <person name="Xavier R.J."/>
            <person name="Huttenhower C."/>
        </authorList>
    </citation>
    <scope>NUCLEOTIDE SEQUENCE [LARGE SCALE GENOMIC DNA]</scope>
    <source>
        <strain evidence="3 4">RJX1128</strain>
    </source>
</reference>
<comment type="caution">
    <text evidence="3">The sequence shown here is derived from an EMBL/GenBank/DDBJ whole genome shotgun (WGS) entry which is preliminary data.</text>
</comment>
<dbReference type="GO" id="GO:0003677">
    <property type="term" value="F:DNA binding"/>
    <property type="evidence" value="ECO:0007669"/>
    <property type="project" value="UniProtKB-KW"/>
</dbReference>
<dbReference type="Pfam" id="PF01381">
    <property type="entry name" value="HTH_3"/>
    <property type="match status" value="1"/>
</dbReference>
<feature type="domain" description="HTH cro/C1-type" evidence="2">
    <location>
        <begin position="10"/>
        <end position="64"/>
    </location>
</feature>
<protein>
    <submittedName>
        <fullName evidence="3">Transcriptional regulator</fullName>
    </submittedName>
</protein>
<dbReference type="EMBL" id="NIHW01000016">
    <property type="protein sequence ID" value="PLT86979.1"/>
    <property type="molecule type" value="Genomic_DNA"/>
</dbReference>
<dbReference type="PANTHER" id="PTHR46797:SF24">
    <property type="entry name" value="DNA-BINDING PHAGE PROTEIN"/>
    <property type="match status" value="1"/>
</dbReference>
<evidence type="ECO:0000313" key="3">
    <source>
        <dbReference type="EMBL" id="PLT86979.1"/>
    </source>
</evidence>
<dbReference type="InterPro" id="IPR050807">
    <property type="entry name" value="TransReg_Diox_bact_type"/>
</dbReference>
<dbReference type="GO" id="GO:0005829">
    <property type="term" value="C:cytosol"/>
    <property type="evidence" value="ECO:0007669"/>
    <property type="project" value="TreeGrafter"/>
</dbReference>
<dbReference type="InterPro" id="IPR001387">
    <property type="entry name" value="Cro/C1-type_HTH"/>
</dbReference>